<evidence type="ECO:0000256" key="2">
    <source>
        <dbReference type="ARBA" id="ARBA00022692"/>
    </source>
</evidence>
<gene>
    <name evidence="6" type="ORF">GCM10009836_51690</name>
</gene>
<evidence type="ECO:0000313" key="7">
    <source>
        <dbReference type="Proteomes" id="UP001500449"/>
    </source>
</evidence>
<name>A0ABN2NFA5_9PSEU</name>
<proteinExistence type="predicted"/>
<feature type="transmembrane region" description="Helical" evidence="5">
    <location>
        <begin position="36"/>
        <end position="58"/>
    </location>
</feature>
<evidence type="ECO:0008006" key="8">
    <source>
        <dbReference type="Google" id="ProtNLM"/>
    </source>
</evidence>
<comment type="caution">
    <text evidence="6">The sequence shown here is derived from an EMBL/GenBank/DDBJ whole genome shotgun (WGS) entry which is preliminary data.</text>
</comment>
<evidence type="ECO:0000256" key="1">
    <source>
        <dbReference type="ARBA" id="ARBA00004370"/>
    </source>
</evidence>
<dbReference type="PANTHER" id="PTHR14948">
    <property type="entry name" value="NG5"/>
    <property type="match status" value="1"/>
</dbReference>
<dbReference type="InterPro" id="IPR007593">
    <property type="entry name" value="CD225/Dispanin_fam"/>
</dbReference>
<keyword evidence="7" id="KW-1185">Reference proteome</keyword>
<dbReference type="RefSeq" id="WP_344422282.1">
    <property type="nucleotide sequence ID" value="NZ_BAAAQK010000019.1"/>
</dbReference>
<feature type="transmembrane region" description="Helical" evidence="5">
    <location>
        <begin position="79"/>
        <end position="104"/>
    </location>
</feature>
<dbReference type="Pfam" id="PF04505">
    <property type="entry name" value="CD225"/>
    <property type="match status" value="1"/>
</dbReference>
<dbReference type="PANTHER" id="PTHR14948:SF25">
    <property type="entry name" value="DUF4190 DOMAIN-CONTAINING PROTEIN"/>
    <property type="match status" value="1"/>
</dbReference>
<dbReference type="InterPro" id="IPR051423">
    <property type="entry name" value="CD225/Dispanin"/>
</dbReference>
<evidence type="ECO:0000256" key="5">
    <source>
        <dbReference type="SAM" id="Phobius"/>
    </source>
</evidence>
<keyword evidence="2 5" id="KW-0812">Transmembrane</keyword>
<keyword evidence="3 5" id="KW-1133">Transmembrane helix</keyword>
<dbReference type="EMBL" id="BAAAQK010000019">
    <property type="protein sequence ID" value="GAA1865062.1"/>
    <property type="molecule type" value="Genomic_DNA"/>
</dbReference>
<dbReference type="Proteomes" id="UP001500449">
    <property type="component" value="Unassembled WGS sequence"/>
</dbReference>
<sequence>MTDNPTFAPPPVGVPAYPPPTAFAHPAAVTQPKPHWGLAFVAFLLSGICGGVALYFAYQTDRRFDRGDLHGAQEASHLARTWATIGLVVGVIIAALVGALTAAASASGYL</sequence>
<evidence type="ECO:0000256" key="3">
    <source>
        <dbReference type="ARBA" id="ARBA00022989"/>
    </source>
</evidence>
<reference evidence="6 7" key="1">
    <citation type="journal article" date="2019" name="Int. J. Syst. Evol. Microbiol.">
        <title>The Global Catalogue of Microorganisms (GCM) 10K type strain sequencing project: providing services to taxonomists for standard genome sequencing and annotation.</title>
        <authorList>
            <consortium name="The Broad Institute Genomics Platform"/>
            <consortium name="The Broad Institute Genome Sequencing Center for Infectious Disease"/>
            <person name="Wu L."/>
            <person name="Ma J."/>
        </authorList>
    </citation>
    <scope>NUCLEOTIDE SEQUENCE [LARGE SCALE GENOMIC DNA]</scope>
    <source>
        <strain evidence="6 7">JCM 16009</strain>
    </source>
</reference>
<evidence type="ECO:0000313" key="6">
    <source>
        <dbReference type="EMBL" id="GAA1865062.1"/>
    </source>
</evidence>
<keyword evidence="4 5" id="KW-0472">Membrane</keyword>
<comment type="subcellular location">
    <subcellularLocation>
        <location evidence="1">Membrane</location>
    </subcellularLocation>
</comment>
<organism evidence="6 7">
    <name type="scientific">Pseudonocardia ailaonensis</name>
    <dbReference type="NCBI Taxonomy" id="367279"/>
    <lineage>
        <taxon>Bacteria</taxon>
        <taxon>Bacillati</taxon>
        <taxon>Actinomycetota</taxon>
        <taxon>Actinomycetes</taxon>
        <taxon>Pseudonocardiales</taxon>
        <taxon>Pseudonocardiaceae</taxon>
        <taxon>Pseudonocardia</taxon>
    </lineage>
</organism>
<evidence type="ECO:0000256" key="4">
    <source>
        <dbReference type="ARBA" id="ARBA00023136"/>
    </source>
</evidence>
<accession>A0ABN2NFA5</accession>
<protein>
    <recommendedName>
        <fullName evidence="8">CD225/dispanin family protein</fullName>
    </recommendedName>
</protein>